<protein>
    <submittedName>
        <fullName evidence="3">Unannotated protein</fullName>
    </submittedName>
</protein>
<dbReference type="InterPro" id="IPR011051">
    <property type="entry name" value="RmlC_Cupin_sf"/>
</dbReference>
<dbReference type="InterPro" id="IPR013096">
    <property type="entry name" value="Cupin_2"/>
</dbReference>
<dbReference type="GO" id="GO:0003677">
    <property type="term" value="F:DNA binding"/>
    <property type="evidence" value="ECO:0007669"/>
    <property type="project" value="UniProtKB-KW"/>
</dbReference>
<dbReference type="EMBL" id="CAFBNZ010000104">
    <property type="protein sequence ID" value="CAB4971653.1"/>
    <property type="molecule type" value="Genomic_DNA"/>
</dbReference>
<dbReference type="PROSITE" id="PS50943">
    <property type="entry name" value="HTH_CROC1"/>
    <property type="match status" value="1"/>
</dbReference>
<evidence type="ECO:0000313" key="3">
    <source>
        <dbReference type="EMBL" id="CAB4622820.1"/>
    </source>
</evidence>
<dbReference type="SUPFAM" id="SSF47413">
    <property type="entry name" value="lambda repressor-like DNA-binding domains"/>
    <property type="match status" value="1"/>
</dbReference>
<accession>A0A6J6IAS5</accession>
<dbReference type="InterPro" id="IPR014710">
    <property type="entry name" value="RmlC-like_jellyroll"/>
</dbReference>
<evidence type="ECO:0000259" key="2">
    <source>
        <dbReference type="PROSITE" id="PS50943"/>
    </source>
</evidence>
<organism evidence="3">
    <name type="scientific">freshwater metagenome</name>
    <dbReference type="NCBI Taxonomy" id="449393"/>
    <lineage>
        <taxon>unclassified sequences</taxon>
        <taxon>metagenomes</taxon>
        <taxon>ecological metagenomes</taxon>
    </lineage>
</organism>
<name>A0A6J6IAS5_9ZZZZ</name>
<dbReference type="CDD" id="cd00093">
    <property type="entry name" value="HTH_XRE"/>
    <property type="match status" value="1"/>
</dbReference>
<evidence type="ECO:0000313" key="6">
    <source>
        <dbReference type="EMBL" id="CAB5129559.1"/>
    </source>
</evidence>
<dbReference type="Pfam" id="PF01381">
    <property type="entry name" value="HTH_3"/>
    <property type="match status" value="1"/>
</dbReference>
<feature type="domain" description="HTH cro/C1-type" evidence="2">
    <location>
        <begin position="30"/>
        <end position="84"/>
    </location>
</feature>
<gene>
    <name evidence="3" type="ORF">UFOPK1960_00148</name>
    <name evidence="4" type="ORF">UFOPK3889_00642</name>
    <name evidence="5" type="ORF">UFOPK4275_00478</name>
    <name evidence="6" type="ORF">UFOPK4422_01243</name>
</gene>
<dbReference type="Pfam" id="PF07883">
    <property type="entry name" value="Cupin_2"/>
    <property type="match status" value="1"/>
</dbReference>
<dbReference type="EMBL" id="CAFBRX010000139">
    <property type="protein sequence ID" value="CAB5129559.1"/>
    <property type="molecule type" value="Genomic_DNA"/>
</dbReference>
<dbReference type="EMBL" id="CAEZVL010000010">
    <property type="protein sequence ID" value="CAB4622820.1"/>
    <property type="molecule type" value="Genomic_DNA"/>
</dbReference>
<evidence type="ECO:0000313" key="4">
    <source>
        <dbReference type="EMBL" id="CAB4971653.1"/>
    </source>
</evidence>
<keyword evidence="1" id="KW-0238">DNA-binding</keyword>
<dbReference type="InterPro" id="IPR050807">
    <property type="entry name" value="TransReg_Diox_bact_type"/>
</dbReference>
<evidence type="ECO:0000313" key="5">
    <source>
        <dbReference type="EMBL" id="CAB5047502.1"/>
    </source>
</evidence>
<evidence type="ECO:0000256" key="1">
    <source>
        <dbReference type="ARBA" id="ARBA00023125"/>
    </source>
</evidence>
<dbReference type="CDD" id="cd02209">
    <property type="entry name" value="cupin_XRE_C"/>
    <property type="match status" value="1"/>
</dbReference>
<dbReference type="Gene3D" id="2.60.120.10">
    <property type="entry name" value="Jelly Rolls"/>
    <property type="match status" value="1"/>
</dbReference>
<dbReference type="GO" id="GO:0005829">
    <property type="term" value="C:cytosol"/>
    <property type="evidence" value="ECO:0007669"/>
    <property type="project" value="TreeGrafter"/>
</dbReference>
<sequence length="197" mass="21754">MNSELNQNIQQIHSSDDEGTLVRRNVAHNMRKVRLARGRSLRDVAAETNFSTALLSQIERAVANPTVVTLTRIAAALDISFADLTRSTAIDTEIIRADSADSDQPRARMLFAMMQRRRFDISEGKLPAHQSGVFSDHGQQSVEYAYVISGSVTLRLGNETYELGEHDAIRFSSEVAHAYSTGDAPAILLTVVSYDDE</sequence>
<proteinExistence type="predicted"/>
<dbReference type="PANTHER" id="PTHR46797">
    <property type="entry name" value="HTH-TYPE TRANSCRIPTIONAL REGULATOR"/>
    <property type="match status" value="1"/>
</dbReference>
<dbReference type="InterPro" id="IPR001387">
    <property type="entry name" value="Cro/C1-type_HTH"/>
</dbReference>
<dbReference type="PANTHER" id="PTHR46797:SF1">
    <property type="entry name" value="METHYLPHOSPHONATE SYNTHASE"/>
    <property type="match status" value="1"/>
</dbReference>
<dbReference type="GO" id="GO:0003700">
    <property type="term" value="F:DNA-binding transcription factor activity"/>
    <property type="evidence" value="ECO:0007669"/>
    <property type="project" value="TreeGrafter"/>
</dbReference>
<dbReference type="SMART" id="SM00530">
    <property type="entry name" value="HTH_XRE"/>
    <property type="match status" value="1"/>
</dbReference>
<dbReference type="InterPro" id="IPR010982">
    <property type="entry name" value="Lambda_DNA-bd_dom_sf"/>
</dbReference>
<dbReference type="Gene3D" id="1.10.260.40">
    <property type="entry name" value="lambda repressor-like DNA-binding domains"/>
    <property type="match status" value="1"/>
</dbReference>
<dbReference type="EMBL" id="CAFBQJ010000062">
    <property type="protein sequence ID" value="CAB5047502.1"/>
    <property type="molecule type" value="Genomic_DNA"/>
</dbReference>
<dbReference type="SUPFAM" id="SSF51182">
    <property type="entry name" value="RmlC-like cupins"/>
    <property type="match status" value="1"/>
</dbReference>
<reference evidence="3" key="1">
    <citation type="submission" date="2020-05" db="EMBL/GenBank/DDBJ databases">
        <authorList>
            <person name="Chiriac C."/>
            <person name="Salcher M."/>
            <person name="Ghai R."/>
            <person name="Kavagutti S V."/>
        </authorList>
    </citation>
    <scope>NUCLEOTIDE SEQUENCE</scope>
</reference>
<dbReference type="AlphaFoldDB" id="A0A6J6IAS5"/>